<accession>A0A7H8N217</accession>
<organism evidence="1 2">
    <name type="scientific">Streptomyces microflavus</name>
    <name type="common">Streptomyces lipmanii</name>
    <dbReference type="NCBI Taxonomy" id="1919"/>
    <lineage>
        <taxon>Bacteria</taxon>
        <taxon>Bacillati</taxon>
        <taxon>Actinomycetota</taxon>
        <taxon>Actinomycetes</taxon>
        <taxon>Kitasatosporales</taxon>
        <taxon>Streptomycetaceae</taxon>
        <taxon>Streptomyces</taxon>
    </lineage>
</organism>
<reference evidence="1 2" key="1">
    <citation type="submission" date="2020-06" db="EMBL/GenBank/DDBJ databases">
        <title>Genome mining for natural products.</title>
        <authorList>
            <person name="Zhang B."/>
            <person name="Shi J."/>
            <person name="Ge H."/>
        </authorList>
    </citation>
    <scope>NUCLEOTIDE SEQUENCE [LARGE SCALE GENOMIC DNA]</scope>
    <source>
        <strain evidence="1 2">NA06532</strain>
        <plasmid evidence="1 2">unnamed1</plasmid>
    </source>
</reference>
<protein>
    <submittedName>
        <fullName evidence="1">Uncharacterized protein</fullName>
    </submittedName>
</protein>
<dbReference type="GeneID" id="87636820"/>
<dbReference type="Proteomes" id="UP000509345">
    <property type="component" value="Plasmid unnamed1"/>
</dbReference>
<dbReference type="EMBL" id="CP054927">
    <property type="protein sequence ID" value="QKW48038.1"/>
    <property type="molecule type" value="Genomic_DNA"/>
</dbReference>
<keyword evidence="1" id="KW-0614">Plasmid</keyword>
<evidence type="ECO:0000313" key="1">
    <source>
        <dbReference type="EMBL" id="QKW48038.1"/>
    </source>
</evidence>
<proteinExistence type="predicted"/>
<dbReference type="RefSeq" id="WP_176145908.1">
    <property type="nucleotide sequence ID" value="NZ_CP054927.1"/>
</dbReference>
<gene>
    <name evidence="1" type="ORF">HUT09_36805</name>
</gene>
<name>A0A7H8N217_STRMI</name>
<evidence type="ECO:0000313" key="2">
    <source>
        <dbReference type="Proteomes" id="UP000509345"/>
    </source>
</evidence>
<geneLocation type="plasmid" evidence="1 2">
    <name>unnamed1</name>
</geneLocation>
<sequence length="48" mass="5360">MPGRRAPWPSCRTRPAKWQLDAARDEIIHELGSDYEAYSSVSSIGRAA</sequence>
<dbReference type="AlphaFoldDB" id="A0A7H8N217"/>